<keyword evidence="2 3" id="KW-0040">ANK repeat</keyword>
<dbReference type="InterPro" id="IPR036770">
    <property type="entry name" value="Ankyrin_rpt-contain_sf"/>
</dbReference>
<dbReference type="InterPro" id="IPR051165">
    <property type="entry name" value="Multifunctional_ANK_Repeat"/>
</dbReference>
<dbReference type="SMART" id="SM00248">
    <property type="entry name" value="ANK"/>
    <property type="match status" value="8"/>
</dbReference>
<name>A0AAW0QLM7_9PEZI</name>
<evidence type="ECO:0000256" key="3">
    <source>
        <dbReference type="PROSITE-ProRule" id="PRU00023"/>
    </source>
</evidence>
<evidence type="ECO:0000313" key="5">
    <source>
        <dbReference type="EMBL" id="KAK8105025.1"/>
    </source>
</evidence>
<feature type="repeat" description="ANK" evidence="3">
    <location>
        <begin position="554"/>
        <end position="586"/>
    </location>
</feature>
<dbReference type="PANTHER" id="PTHR24123:SF33">
    <property type="entry name" value="PROTEIN HOS4"/>
    <property type="match status" value="1"/>
</dbReference>
<keyword evidence="6" id="KW-1185">Reference proteome</keyword>
<dbReference type="EMBL" id="JAQQWP010000008">
    <property type="protein sequence ID" value="KAK8105025.1"/>
    <property type="molecule type" value="Genomic_DNA"/>
</dbReference>
<feature type="repeat" description="ANK" evidence="3">
    <location>
        <begin position="708"/>
        <end position="740"/>
    </location>
</feature>
<dbReference type="InterPro" id="IPR002110">
    <property type="entry name" value="Ankyrin_rpt"/>
</dbReference>
<dbReference type="PROSITE" id="PS50297">
    <property type="entry name" value="ANK_REP_REGION"/>
    <property type="match status" value="2"/>
</dbReference>
<accession>A0AAW0QLM7</accession>
<organism evidence="5 6">
    <name type="scientific">Apiospora kogelbergensis</name>
    <dbReference type="NCBI Taxonomy" id="1337665"/>
    <lineage>
        <taxon>Eukaryota</taxon>
        <taxon>Fungi</taxon>
        <taxon>Dikarya</taxon>
        <taxon>Ascomycota</taxon>
        <taxon>Pezizomycotina</taxon>
        <taxon>Sordariomycetes</taxon>
        <taxon>Xylariomycetidae</taxon>
        <taxon>Amphisphaeriales</taxon>
        <taxon>Apiosporaceae</taxon>
        <taxon>Apiospora</taxon>
    </lineage>
</organism>
<evidence type="ECO:0000256" key="2">
    <source>
        <dbReference type="ARBA" id="ARBA00023043"/>
    </source>
</evidence>
<dbReference type="Pfam" id="PF12796">
    <property type="entry name" value="Ank_2"/>
    <property type="match status" value="1"/>
</dbReference>
<sequence length="1135" mass="123889">MAGFAKPNSDGTLSYKEATAALHHICQGGIPNATPGLVKVLLDSDADVLHQRRRSLDTARQGADASQLCHGFRRAVESGPDDLVKILLRQVRGACQACRDLGLVDAARLGYVNKARMLLACGATLSFQKGAALVLAIQAGHEDTAIAITSSEGTRTHTELLDLAVGEAYAKAQYDVVRSCLQAGARGPITDKTLVQAIRNRHGESALLLVQHQASVNRDSGAAVICAVESCDLSLLRIVLGGEPSFSTLSAAVLQTAKITNVEVAYHMIELLLDAGVHGYCLSQVLVQCLDRGGDSRNHETTCLPLIRLLLEKGGANVNFEDGKALVLAVKKAWVETLDLLVHCQPSVPSLKAALATTMGRPDPDVKNHAIGLLLKATSNDPAANRYLNSIAVESAATALDYRILQFLAETTLSEADVLIGFRSATSTAHWTTPTGLQVIQYLLGMGASGSHVDKAFCQAVTTLSLDAIDMLADYVSPTAFSSALESITKNSKNSKWCEIQCASLVNSFIENGANRDAVNNALINAVDAAVSGVGTVLVIETLLEASSIDVNFQSGAALRIAIQAGNADILSMLLKSGANLDTVTRSFHQAITFPLNEDTVLRLLDVLSSKGGPSCCPDYHAVTPGHVPPIVCCVATHPTSAKLVKRLAQLGCNMGAEFQATPYDIEEPATILVRAMMPFPGDKVASTGVVEALIDAQVNVNCVTKHSKTTPLILAARQRRADMVKLLIKAGAKTDHRDCYNHSALYYASSAGDLDAVNLLLKSKHKLNDGSLHQAAKNIHSDVVAALIKKKHDVNFPSSLPEHQGRTPLQELAYRCDCQGKVIEVEATIHAIQEGQVNVFDQWQGQNALFLALENTQPIPVTQALLDTIFWREINDERNVITIPDPETGLPRYMSPTYFLSESANKGNWEMNVQLHQLLRTKNATDRYYAPLGHLQPEGAVGLPDDIAKEDKRLQDEREKRYNRELDHEQKLRRQWEEGQNSTLIEEMKVVKKIEGSHMVHGNELQRQGELAAQKLHLSNQVHNNQMWQSSQTASQQQEALRQKNQLLQQDRQNTANQQQEALRQKNLLTQQGKKKIAEINHQDMRKTAFISERHLRAEQAMKLRFEKQSNQEKLFMMQAKNKPSKTAARQSQT</sequence>
<dbReference type="AlphaFoldDB" id="A0AAW0QLM7"/>
<evidence type="ECO:0000256" key="1">
    <source>
        <dbReference type="ARBA" id="ARBA00022737"/>
    </source>
</evidence>
<dbReference type="Gene3D" id="1.25.40.20">
    <property type="entry name" value="Ankyrin repeat-containing domain"/>
    <property type="match status" value="4"/>
</dbReference>
<proteinExistence type="predicted"/>
<feature type="region of interest" description="Disordered" evidence="4">
    <location>
        <begin position="1052"/>
        <end position="1071"/>
    </location>
</feature>
<feature type="compositionally biased region" description="Low complexity" evidence="4">
    <location>
        <begin position="1052"/>
        <end position="1061"/>
    </location>
</feature>
<comment type="caution">
    <text evidence="5">The sequence shown here is derived from an EMBL/GenBank/DDBJ whole genome shotgun (WGS) entry which is preliminary data.</text>
</comment>
<keyword evidence="1" id="KW-0677">Repeat</keyword>
<evidence type="ECO:0000256" key="4">
    <source>
        <dbReference type="SAM" id="MobiDB-lite"/>
    </source>
</evidence>
<reference evidence="5 6" key="1">
    <citation type="submission" date="2023-01" db="EMBL/GenBank/DDBJ databases">
        <title>Analysis of 21 Apiospora genomes using comparative genomics revels a genus with tremendous synthesis potential of carbohydrate active enzymes and secondary metabolites.</title>
        <authorList>
            <person name="Sorensen T."/>
        </authorList>
    </citation>
    <scope>NUCLEOTIDE SEQUENCE [LARGE SCALE GENOMIC DNA]</scope>
    <source>
        <strain evidence="5 6">CBS 117206</strain>
    </source>
</reference>
<dbReference type="Proteomes" id="UP001392437">
    <property type="component" value="Unassembled WGS sequence"/>
</dbReference>
<gene>
    <name evidence="5" type="ORF">PG999_008384</name>
</gene>
<dbReference type="SUPFAM" id="SSF48403">
    <property type="entry name" value="Ankyrin repeat"/>
    <property type="match status" value="2"/>
</dbReference>
<evidence type="ECO:0000313" key="6">
    <source>
        <dbReference type="Proteomes" id="UP001392437"/>
    </source>
</evidence>
<dbReference type="PANTHER" id="PTHR24123">
    <property type="entry name" value="ANKYRIN REPEAT-CONTAINING"/>
    <property type="match status" value="1"/>
</dbReference>
<evidence type="ECO:0008006" key="7">
    <source>
        <dbReference type="Google" id="ProtNLM"/>
    </source>
</evidence>
<protein>
    <recommendedName>
        <fullName evidence="7">Ankyrin repeat</fullName>
    </recommendedName>
</protein>
<dbReference type="PROSITE" id="PS50088">
    <property type="entry name" value="ANK_REPEAT"/>
    <property type="match status" value="2"/>
</dbReference>